<name>A0A9D2D543_9FIRM</name>
<dbReference type="InterPro" id="IPR000223">
    <property type="entry name" value="Pept_S26A_signal_pept_1"/>
</dbReference>
<evidence type="ECO:0000256" key="7">
    <source>
        <dbReference type="RuleBase" id="RU362042"/>
    </source>
</evidence>
<dbReference type="InterPro" id="IPR019757">
    <property type="entry name" value="Pept_S26A_signal_pept_1_Lys-AS"/>
</dbReference>
<keyword evidence="7" id="KW-1133">Transmembrane helix</keyword>
<evidence type="ECO:0000256" key="5">
    <source>
        <dbReference type="ARBA" id="ARBA00022801"/>
    </source>
</evidence>
<evidence type="ECO:0000256" key="6">
    <source>
        <dbReference type="PIRSR" id="PIRSR600223-1"/>
    </source>
</evidence>
<keyword evidence="5 7" id="KW-0378">Hydrolase</keyword>
<organism evidence="9 10">
    <name type="scientific">Candidatus Eubacterium avistercoris</name>
    <dbReference type="NCBI Taxonomy" id="2838567"/>
    <lineage>
        <taxon>Bacteria</taxon>
        <taxon>Bacillati</taxon>
        <taxon>Bacillota</taxon>
        <taxon>Clostridia</taxon>
        <taxon>Eubacteriales</taxon>
        <taxon>Eubacteriaceae</taxon>
        <taxon>Eubacterium</taxon>
    </lineage>
</organism>
<dbReference type="EMBL" id="DXCH01000336">
    <property type="protein sequence ID" value="HIZ08776.1"/>
    <property type="molecule type" value="Genomic_DNA"/>
</dbReference>
<evidence type="ECO:0000256" key="2">
    <source>
        <dbReference type="ARBA" id="ARBA00004401"/>
    </source>
</evidence>
<comment type="caution">
    <text evidence="9">The sequence shown here is derived from an EMBL/GenBank/DDBJ whole genome shotgun (WGS) entry which is preliminary data.</text>
</comment>
<dbReference type="PROSITE" id="PS00761">
    <property type="entry name" value="SPASE_I_3"/>
    <property type="match status" value="1"/>
</dbReference>
<keyword evidence="7" id="KW-0472">Membrane</keyword>
<keyword evidence="7" id="KW-0812">Transmembrane</keyword>
<dbReference type="PANTHER" id="PTHR43390:SF1">
    <property type="entry name" value="CHLOROPLAST PROCESSING PEPTIDASE"/>
    <property type="match status" value="1"/>
</dbReference>
<evidence type="ECO:0000256" key="3">
    <source>
        <dbReference type="ARBA" id="ARBA00009370"/>
    </source>
</evidence>
<dbReference type="GO" id="GO:0004252">
    <property type="term" value="F:serine-type endopeptidase activity"/>
    <property type="evidence" value="ECO:0007669"/>
    <property type="project" value="InterPro"/>
</dbReference>
<dbReference type="PANTHER" id="PTHR43390">
    <property type="entry name" value="SIGNAL PEPTIDASE I"/>
    <property type="match status" value="1"/>
</dbReference>
<dbReference type="InterPro" id="IPR019533">
    <property type="entry name" value="Peptidase_S26"/>
</dbReference>
<dbReference type="AlphaFoldDB" id="A0A9D2D543"/>
<dbReference type="InterPro" id="IPR036286">
    <property type="entry name" value="LexA/Signal_pep-like_sf"/>
</dbReference>
<dbReference type="Proteomes" id="UP000824024">
    <property type="component" value="Unassembled WGS sequence"/>
</dbReference>
<protein>
    <recommendedName>
        <fullName evidence="4 7">Signal peptidase I</fullName>
        <ecNumber evidence="4 7">3.4.21.89</ecNumber>
    </recommendedName>
</protein>
<dbReference type="GO" id="GO:0005886">
    <property type="term" value="C:plasma membrane"/>
    <property type="evidence" value="ECO:0007669"/>
    <property type="project" value="UniProtKB-SubCell"/>
</dbReference>
<feature type="domain" description="Peptidase S26" evidence="8">
    <location>
        <begin position="29"/>
        <end position="184"/>
    </location>
</feature>
<dbReference type="Pfam" id="PF10502">
    <property type="entry name" value="Peptidase_S26"/>
    <property type="match status" value="1"/>
</dbReference>
<proteinExistence type="inferred from homology"/>
<reference evidence="9" key="1">
    <citation type="journal article" date="2021" name="PeerJ">
        <title>Extensive microbial diversity within the chicken gut microbiome revealed by metagenomics and culture.</title>
        <authorList>
            <person name="Gilroy R."/>
            <person name="Ravi A."/>
            <person name="Getino M."/>
            <person name="Pursley I."/>
            <person name="Horton D.L."/>
            <person name="Alikhan N.F."/>
            <person name="Baker D."/>
            <person name="Gharbi K."/>
            <person name="Hall N."/>
            <person name="Watson M."/>
            <person name="Adriaenssens E.M."/>
            <person name="Foster-Nyarko E."/>
            <person name="Jarju S."/>
            <person name="Secka A."/>
            <person name="Antonio M."/>
            <person name="Oren A."/>
            <person name="Chaudhuri R.R."/>
            <person name="La Ragione R."/>
            <person name="Hildebrand F."/>
            <person name="Pallen M.J."/>
        </authorList>
    </citation>
    <scope>NUCLEOTIDE SEQUENCE</scope>
    <source>
        <strain evidence="9">CHK192-9172</strain>
    </source>
</reference>
<dbReference type="GO" id="GO:0009003">
    <property type="term" value="F:signal peptidase activity"/>
    <property type="evidence" value="ECO:0007669"/>
    <property type="project" value="UniProtKB-EC"/>
</dbReference>
<evidence type="ECO:0000313" key="9">
    <source>
        <dbReference type="EMBL" id="HIZ08776.1"/>
    </source>
</evidence>
<feature type="active site" evidence="6">
    <location>
        <position position="59"/>
    </location>
</feature>
<comment type="catalytic activity">
    <reaction evidence="1 7">
        <text>Cleavage of hydrophobic, N-terminal signal or leader sequences from secreted and periplasmic proteins.</text>
        <dbReference type="EC" id="3.4.21.89"/>
    </reaction>
</comment>
<accession>A0A9D2D543</accession>
<gene>
    <name evidence="9" type="primary">lepB</name>
    <name evidence="9" type="ORF">IAA08_12670</name>
</gene>
<sequence>MRLNLRSRGGLNFSRRRHRIDRKTVKKIISWLVEIVIVLAVAYALVYSLGMRVTVAESSMVPTLENGDRVLVNRVIYHVQSPKAGDIVAFYPNGNEKSRYYIKRIIGEPGDTIQIQDGVVYVNGDALESANRESIENAGLAEEPVTVGEDEYFVLGDNRNNSEDSRYASIGNVKKEDIAGKVWFQTYPRNSMGRVE</sequence>
<keyword evidence="7" id="KW-0645">Protease</keyword>
<comment type="similarity">
    <text evidence="3 7">Belongs to the peptidase S26 family.</text>
</comment>
<comment type="subcellular location">
    <subcellularLocation>
        <location evidence="2">Cell membrane</location>
        <topology evidence="2">Single-pass type II membrane protein</topology>
    </subcellularLocation>
    <subcellularLocation>
        <location evidence="7">Membrane</location>
        <topology evidence="7">Single-pass type II membrane protein</topology>
    </subcellularLocation>
</comment>
<dbReference type="PRINTS" id="PR00727">
    <property type="entry name" value="LEADERPTASE"/>
</dbReference>
<dbReference type="PROSITE" id="PS00760">
    <property type="entry name" value="SPASE_I_2"/>
    <property type="match status" value="1"/>
</dbReference>
<dbReference type="NCBIfam" id="TIGR02227">
    <property type="entry name" value="sigpep_I_bact"/>
    <property type="match status" value="1"/>
</dbReference>
<evidence type="ECO:0000256" key="4">
    <source>
        <dbReference type="ARBA" id="ARBA00013208"/>
    </source>
</evidence>
<dbReference type="CDD" id="cd06530">
    <property type="entry name" value="S26_SPase_I"/>
    <property type="match status" value="1"/>
</dbReference>
<reference evidence="9" key="2">
    <citation type="submission" date="2021-04" db="EMBL/GenBank/DDBJ databases">
        <authorList>
            <person name="Gilroy R."/>
        </authorList>
    </citation>
    <scope>NUCLEOTIDE SEQUENCE</scope>
    <source>
        <strain evidence="9">CHK192-9172</strain>
    </source>
</reference>
<dbReference type="SUPFAM" id="SSF51306">
    <property type="entry name" value="LexA/Signal peptidase"/>
    <property type="match status" value="1"/>
</dbReference>
<feature type="active site" evidence="6">
    <location>
        <position position="103"/>
    </location>
</feature>
<evidence type="ECO:0000256" key="1">
    <source>
        <dbReference type="ARBA" id="ARBA00000677"/>
    </source>
</evidence>
<feature type="transmembrane region" description="Helical" evidence="7">
    <location>
        <begin position="28"/>
        <end position="50"/>
    </location>
</feature>
<evidence type="ECO:0000313" key="10">
    <source>
        <dbReference type="Proteomes" id="UP000824024"/>
    </source>
</evidence>
<evidence type="ECO:0000259" key="8">
    <source>
        <dbReference type="Pfam" id="PF10502"/>
    </source>
</evidence>
<dbReference type="Gene3D" id="2.10.109.10">
    <property type="entry name" value="Umud Fragment, subunit A"/>
    <property type="match status" value="1"/>
</dbReference>
<dbReference type="GO" id="GO:0006465">
    <property type="term" value="P:signal peptide processing"/>
    <property type="evidence" value="ECO:0007669"/>
    <property type="project" value="InterPro"/>
</dbReference>
<dbReference type="EC" id="3.4.21.89" evidence="4 7"/>
<dbReference type="InterPro" id="IPR019758">
    <property type="entry name" value="Pept_S26A_signal_pept_1_CS"/>
</dbReference>